<proteinExistence type="predicted"/>
<keyword evidence="1" id="KW-0732">Signal</keyword>
<comment type="caution">
    <text evidence="2">The sequence shown here is derived from an EMBL/GenBank/DDBJ whole genome shotgun (WGS) entry which is preliminary data.</text>
</comment>
<name>A0ABS5FQ84_9BRAD</name>
<accession>A0ABS5FQ84</accession>
<sequence>MPHRYLLRVALALCSAAIASASPARAQNNDRALLSAFCAAANIKGSTCTRARAYPNAAGRVCDVKLTGERYSGRFLPSGNALLVVIYESACEAHVNEFGGVALFEQDGKTDRFIRFLPGAQGHDCITLPKDTRQDLLICLTGHMGQGHLESGVAQMAFANKPGKGIDISFDFLLNAEDSVGAYGSNVVTCNEGPKYFGVSRLAAGKQPGTVAVYVDYADDETIRTACGQGFPKPEELYYDLAPGEAFVPPGYEKTKRFTIDLATRKLAPLE</sequence>
<evidence type="ECO:0000313" key="3">
    <source>
        <dbReference type="Proteomes" id="UP001315278"/>
    </source>
</evidence>
<organism evidence="2 3">
    <name type="scientific">Bradyrhizobium jicamae</name>
    <dbReference type="NCBI Taxonomy" id="280332"/>
    <lineage>
        <taxon>Bacteria</taxon>
        <taxon>Pseudomonadati</taxon>
        <taxon>Pseudomonadota</taxon>
        <taxon>Alphaproteobacteria</taxon>
        <taxon>Hyphomicrobiales</taxon>
        <taxon>Nitrobacteraceae</taxon>
        <taxon>Bradyrhizobium</taxon>
    </lineage>
</organism>
<feature type="chain" id="PRO_5046151762" evidence="1">
    <location>
        <begin position="27"/>
        <end position="271"/>
    </location>
</feature>
<protein>
    <submittedName>
        <fullName evidence="2">Uncharacterized protein</fullName>
    </submittedName>
</protein>
<dbReference type="EMBL" id="JAFCJH010000032">
    <property type="protein sequence ID" value="MBR0798925.1"/>
    <property type="molecule type" value="Genomic_DNA"/>
</dbReference>
<evidence type="ECO:0000313" key="2">
    <source>
        <dbReference type="EMBL" id="MBR0798925.1"/>
    </source>
</evidence>
<gene>
    <name evidence="2" type="ORF">JQ615_26400</name>
</gene>
<dbReference type="Proteomes" id="UP001315278">
    <property type="component" value="Unassembled WGS sequence"/>
</dbReference>
<evidence type="ECO:0000256" key="1">
    <source>
        <dbReference type="SAM" id="SignalP"/>
    </source>
</evidence>
<feature type="signal peptide" evidence="1">
    <location>
        <begin position="1"/>
        <end position="26"/>
    </location>
</feature>
<keyword evidence="3" id="KW-1185">Reference proteome</keyword>
<dbReference type="RefSeq" id="WP_212399904.1">
    <property type="nucleotide sequence ID" value="NZ_JAFCJH010000032.1"/>
</dbReference>
<reference evidence="3" key="1">
    <citation type="journal article" date="2021" name="ISME J.">
        <title>Evolutionary origin and ecological implication of a unique nif island in free-living Bradyrhizobium lineages.</title>
        <authorList>
            <person name="Tao J."/>
        </authorList>
    </citation>
    <scope>NUCLEOTIDE SEQUENCE [LARGE SCALE GENOMIC DNA]</scope>
    <source>
        <strain evidence="3">SZCCT0434</strain>
    </source>
</reference>